<organism evidence="3 4">
    <name type="scientific">Diplodia corticola</name>
    <dbReference type="NCBI Taxonomy" id="236234"/>
    <lineage>
        <taxon>Eukaryota</taxon>
        <taxon>Fungi</taxon>
        <taxon>Dikarya</taxon>
        <taxon>Ascomycota</taxon>
        <taxon>Pezizomycotina</taxon>
        <taxon>Dothideomycetes</taxon>
        <taxon>Dothideomycetes incertae sedis</taxon>
        <taxon>Botryosphaeriales</taxon>
        <taxon>Botryosphaeriaceae</taxon>
        <taxon>Diplodia</taxon>
    </lineage>
</organism>
<protein>
    <submittedName>
        <fullName evidence="3">Uncharacterized protein</fullName>
    </submittedName>
</protein>
<gene>
    <name evidence="3" type="ORF">BKCO1_1000575</name>
</gene>
<dbReference type="RefSeq" id="XP_020135161.1">
    <property type="nucleotide sequence ID" value="XM_020269987.1"/>
</dbReference>
<dbReference type="Proteomes" id="UP000183809">
    <property type="component" value="Unassembled WGS sequence"/>
</dbReference>
<name>A0A1J9RFK9_9PEZI</name>
<keyword evidence="2" id="KW-1133">Transmembrane helix</keyword>
<feature type="compositionally biased region" description="Basic and acidic residues" evidence="1">
    <location>
        <begin position="388"/>
        <end position="399"/>
    </location>
</feature>
<comment type="caution">
    <text evidence="3">The sequence shown here is derived from an EMBL/GenBank/DDBJ whole genome shotgun (WGS) entry which is preliminary data.</text>
</comment>
<reference evidence="3 4" key="1">
    <citation type="submission" date="2016-10" db="EMBL/GenBank/DDBJ databases">
        <title>Proteomics and genomics reveal pathogen-plant mechanisms compatible with a hemibiotrophic lifestyle of Diplodia corticola.</title>
        <authorList>
            <person name="Fernandes I."/>
            <person name="De Jonge R."/>
            <person name="Van De Peer Y."/>
            <person name="Devreese B."/>
            <person name="Alves A."/>
            <person name="Esteves A.C."/>
        </authorList>
    </citation>
    <scope>NUCLEOTIDE SEQUENCE [LARGE SCALE GENOMIC DNA]</scope>
    <source>
        <strain evidence="3 4">CBS 112549</strain>
    </source>
</reference>
<keyword evidence="2" id="KW-0472">Membrane</keyword>
<proteinExistence type="predicted"/>
<dbReference type="GeneID" id="31010246"/>
<evidence type="ECO:0000313" key="3">
    <source>
        <dbReference type="EMBL" id="OJD40318.1"/>
    </source>
</evidence>
<keyword evidence="4" id="KW-1185">Reference proteome</keyword>
<feature type="transmembrane region" description="Helical" evidence="2">
    <location>
        <begin position="20"/>
        <end position="38"/>
    </location>
</feature>
<feature type="region of interest" description="Disordered" evidence="1">
    <location>
        <begin position="373"/>
        <end position="413"/>
    </location>
</feature>
<evidence type="ECO:0000256" key="1">
    <source>
        <dbReference type="SAM" id="MobiDB-lite"/>
    </source>
</evidence>
<feature type="transmembrane region" description="Helical" evidence="2">
    <location>
        <begin position="91"/>
        <end position="109"/>
    </location>
</feature>
<dbReference type="EMBL" id="MNUE01000001">
    <property type="protein sequence ID" value="OJD40318.1"/>
    <property type="molecule type" value="Genomic_DNA"/>
</dbReference>
<dbReference type="AlphaFoldDB" id="A0A1J9RFK9"/>
<dbReference type="STRING" id="236234.A0A1J9RFK9"/>
<evidence type="ECO:0000313" key="4">
    <source>
        <dbReference type="Proteomes" id="UP000183809"/>
    </source>
</evidence>
<accession>A0A1J9RFK9</accession>
<sequence>MAFGKYKFATVKLIDTLWDILVGRGLQIVLMIGALNVYNMALLRAMENYTASYDVFLETRIRQNTFSICYALVYELCRNGKKHHQPRHVKGILAAILVTTAYIGIWPTLTGAMSGYTPVFRVMMAACDDSAIPVDHYSSSRVIYDGNRIEIPKGDDGQGGTSLWRDTVLTLSTEGSAGWTVSTSIYNCGDGSQILILPSRVNVDITTYMRLYYVDSRYPNNGTDVPSMLNINGQYVHIEAPLLNISTQVYEYNGKAYDAGYRSLNQVCQPTNEYQWGFSYYIALVWSICNLLFLSLLYGLWLDAWRNSRVVQGRKKNGTYRALLDLGCALQDEIGKDSAANDTEKELEVKLSKAIGGLLVPQHEEKVVGSLYEVPRSESGSEQCACDDGERRSAEERSKEQKRKTAQHFIIEA</sequence>
<feature type="transmembrane region" description="Helical" evidence="2">
    <location>
        <begin position="280"/>
        <end position="301"/>
    </location>
</feature>
<evidence type="ECO:0000256" key="2">
    <source>
        <dbReference type="SAM" id="Phobius"/>
    </source>
</evidence>
<dbReference type="OrthoDB" id="3903561at2759"/>
<keyword evidence="2" id="KW-0812">Transmembrane</keyword>